<dbReference type="AlphaFoldDB" id="A0A1Y1Y651"/>
<dbReference type="CDD" id="cd02440">
    <property type="entry name" value="AdoMet_MTases"/>
    <property type="match status" value="1"/>
</dbReference>
<dbReference type="InterPro" id="IPR012967">
    <property type="entry name" value="COMT_dimerisation"/>
</dbReference>
<dbReference type="SUPFAM" id="SSF53335">
    <property type="entry name" value="S-adenosyl-L-methionine-dependent methyltransferases"/>
    <property type="match status" value="1"/>
</dbReference>
<feature type="region of interest" description="Disordered" evidence="4">
    <location>
        <begin position="1"/>
        <end position="21"/>
    </location>
</feature>
<dbReference type="Pfam" id="PF08100">
    <property type="entry name" value="Dimerisation"/>
    <property type="match status" value="1"/>
</dbReference>
<dbReference type="SUPFAM" id="SSF46785">
    <property type="entry name" value="Winged helix' DNA-binding domain"/>
    <property type="match status" value="1"/>
</dbReference>
<dbReference type="OrthoDB" id="1606438at2759"/>
<dbReference type="PANTHER" id="PTHR43712">
    <property type="entry name" value="PUTATIVE (AFU_ORTHOLOGUE AFUA_4G14580)-RELATED"/>
    <property type="match status" value="1"/>
</dbReference>
<dbReference type="PANTHER" id="PTHR43712:SF2">
    <property type="entry name" value="O-METHYLTRANSFERASE CICE"/>
    <property type="match status" value="1"/>
</dbReference>
<feature type="domain" description="O-methyltransferase C-terminal" evidence="5">
    <location>
        <begin position="192"/>
        <end position="404"/>
    </location>
</feature>
<dbReference type="STRING" id="1314790.A0A1Y1Y651"/>
<dbReference type="PROSITE" id="PS51683">
    <property type="entry name" value="SAM_OMT_II"/>
    <property type="match status" value="1"/>
</dbReference>
<evidence type="ECO:0000259" key="6">
    <source>
        <dbReference type="Pfam" id="PF08100"/>
    </source>
</evidence>
<organism evidence="7 8">
    <name type="scientific">Basidiobolus meristosporus CBS 931.73</name>
    <dbReference type="NCBI Taxonomy" id="1314790"/>
    <lineage>
        <taxon>Eukaryota</taxon>
        <taxon>Fungi</taxon>
        <taxon>Fungi incertae sedis</taxon>
        <taxon>Zoopagomycota</taxon>
        <taxon>Entomophthoromycotina</taxon>
        <taxon>Basidiobolomycetes</taxon>
        <taxon>Basidiobolales</taxon>
        <taxon>Basidiobolaceae</taxon>
        <taxon>Basidiobolus</taxon>
    </lineage>
</organism>
<evidence type="ECO:0000256" key="1">
    <source>
        <dbReference type="ARBA" id="ARBA00022603"/>
    </source>
</evidence>
<dbReference type="Proteomes" id="UP000193498">
    <property type="component" value="Unassembled WGS sequence"/>
</dbReference>
<evidence type="ECO:0000256" key="3">
    <source>
        <dbReference type="ARBA" id="ARBA00022691"/>
    </source>
</evidence>
<proteinExistence type="predicted"/>
<accession>A0A1Y1Y651</accession>
<feature type="domain" description="O-methyltransferase dimerisation" evidence="6">
    <location>
        <begin position="94"/>
        <end position="172"/>
    </location>
</feature>
<evidence type="ECO:0000259" key="5">
    <source>
        <dbReference type="Pfam" id="PF00891"/>
    </source>
</evidence>
<evidence type="ECO:0000256" key="2">
    <source>
        <dbReference type="ARBA" id="ARBA00022679"/>
    </source>
</evidence>
<protein>
    <submittedName>
        <fullName evidence="7">S-adenosyl-L-methionine-dependent methyltransferase</fullName>
    </submittedName>
</protein>
<dbReference type="InterPro" id="IPR016461">
    <property type="entry name" value="COMT-like"/>
</dbReference>
<dbReference type="Gene3D" id="1.10.10.10">
    <property type="entry name" value="Winged helix-like DNA-binding domain superfamily/Winged helix DNA-binding domain"/>
    <property type="match status" value="1"/>
</dbReference>
<evidence type="ECO:0000256" key="4">
    <source>
        <dbReference type="SAM" id="MobiDB-lite"/>
    </source>
</evidence>
<dbReference type="InParanoid" id="A0A1Y1Y651"/>
<dbReference type="Gene3D" id="3.40.50.150">
    <property type="entry name" value="Vaccinia Virus protein VP39"/>
    <property type="match status" value="1"/>
</dbReference>
<evidence type="ECO:0000313" key="8">
    <source>
        <dbReference type="Proteomes" id="UP000193498"/>
    </source>
</evidence>
<keyword evidence="2 7" id="KW-0808">Transferase</keyword>
<dbReference type="InterPro" id="IPR029063">
    <property type="entry name" value="SAM-dependent_MTases_sf"/>
</dbReference>
<dbReference type="InterPro" id="IPR036390">
    <property type="entry name" value="WH_DNA-bd_sf"/>
</dbReference>
<dbReference type="InterPro" id="IPR001077">
    <property type="entry name" value="COMT_C"/>
</dbReference>
<dbReference type="GO" id="GO:0032259">
    <property type="term" value="P:methylation"/>
    <property type="evidence" value="ECO:0007669"/>
    <property type="project" value="UniProtKB-KW"/>
</dbReference>
<dbReference type="InterPro" id="IPR036388">
    <property type="entry name" value="WH-like_DNA-bd_sf"/>
</dbReference>
<dbReference type="EMBL" id="MCFE01000244">
    <property type="protein sequence ID" value="ORX93186.1"/>
    <property type="molecule type" value="Genomic_DNA"/>
</dbReference>
<reference evidence="7 8" key="1">
    <citation type="submission" date="2016-07" db="EMBL/GenBank/DDBJ databases">
        <title>Pervasive Adenine N6-methylation of Active Genes in Fungi.</title>
        <authorList>
            <consortium name="DOE Joint Genome Institute"/>
            <person name="Mondo S.J."/>
            <person name="Dannebaum R.O."/>
            <person name="Kuo R.C."/>
            <person name="Labutti K."/>
            <person name="Haridas S."/>
            <person name="Kuo A."/>
            <person name="Salamov A."/>
            <person name="Ahrendt S.R."/>
            <person name="Lipzen A."/>
            <person name="Sullivan W."/>
            <person name="Andreopoulos W.B."/>
            <person name="Clum A."/>
            <person name="Lindquist E."/>
            <person name="Daum C."/>
            <person name="Ramamoorthy G.K."/>
            <person name="Gryganskyi A."/>
            <person name="Culley D."/>
            <person name="Magnuson J.K."/>
            <person name="James T.Y."/>
            <person name="O'Malley M.A."/>
            <person name="Stajich J.E."/>
            <person name="Spatafora J.W."/>
            <person name="Visel A."/>
            <person name="Grigoriev I.V."/>
        </authorList>
    </citation>
    <scope>NUCLEOTIDE SEQUENCE [LARGE SCALE GENOMIC DNA]</scope>
    <source>
        <strain evidence="7 8">CBS 931.73</strain>
    </source>
</reference>
<dbReference type="GO" id="GO:0046983">
    <property type="term" value="F:protein dimerization activity"/>
    <property type="evidence" value="ECO:0007669"/>
    <property type="project" value="InterPro"/>
</dbReference>
<keyword evidence="3" id="KW-0949">S-adenosyl-L-methionine</keyword>
<sequence>MVAISRGSINHKMPHVASNNNSLSRKEELRQLLLTLADKLTDLAEEVGDLLPDSDPDADYSQLRPSKQYFDYQSLSHGLEKVNSLLLPPYHRVMQHIGSFIEAKALHMVCRYEIPDLLHLEPMGIEAIASKTALKVDVLAALMRLLMGLGYFTEIYGPGSQVFANNAFSNILRKDHPNSARGEEWYRSMEHMPEFAQEGSTEVPFKKAYGTDVWSWFKHPENVEKRHIFEGSMVSQDCLVTCGLLEDYDWRRHSGETIVDVGSGVGAFSYKLHKRYPKLRGILLDRPEVIKDAKRVWSRDHRSLLPKVRFLGGDFFKEVPSGHEVYFMRFVLHDWDDTECHRILSVIRKAIPPHGRLLIADTIIEDPPVDRLVQQMNLLMRCLFNGQERVQEDFERILQQADFQVTKIWKLRGVVNIIEAAPA</sequence>
<dbReference type="Pfam" id="PF00891">
    <property type="entry name" value="Methyltransf_2"/>
    <property type="match status" value="1"/>
</dbReference>
<dbReference type="GO" id="GO:0008171">
    <property type="term" value="F:O-methyltransferase activity"/>
    <property type="evidence" value="ECO:0007669"/>
    <property type="project" value="InterPro"/>
</dbReference>
<keyword evidence="1 7" id="KW-0489">Methyltransferase</keyword>
<comment type="caution">
    <text evidence="7">The sequence shown here is derived from an EMBL/GenBank/DDBJ whole genome shotgun (WGS) entry which is preliminary data.</text>
</comment>
<keyword evidence="8" id="KW-1185">Reference proteome</keyword>
<gene>
    <name evidence="7" type="ORF">K493DRAFT_375605</name>
</gene>
<name>A0A1Y1Y651_9FUNG</name>
<evidence type="ECO:0000313" key="7">
    <source>
        <dbReference type="EMBL" id="ORX93186.1"/>
    </source>
</evidence>